<keyword evidence="6 9" id="KW-1133">Transmembrane helix</keyword>
<dbReference type="EMBL" id="BJLP01000012">
    <property type="protein sequence ID" value="GEA80551.1"/>
    <property type="molecule type" value="Genomic_DNA"/>
</dbReference>
<feature type="domain" description="SecDF P1 head subdomain" evidence="13">
    <location>
        <begin position="276"/>
        <end position="385"/>
    </location>
</feature>
<feature type="domain" description="Protein translocase subunit SecDF P1" evidence="12">
    <location>
        <begin position="70"/>
        <end position="126"/>
    </location>
</feature>
<feature type="transmembrane region" description="Helical" evidence="9">
    <location>
        <begin position="535"/>
        <end position="554"/>
    </location>
</feature>
<name>A0A4Y3K7N3_CELUD</name>
<evidence type="ECO:0000256" key="9">
    <source>
        <dbReference type="HAMAP-Rule" id="MF_01463"/>
    </source>
</evidence>
<evidence type="ECO:0000259" key="12">
    <source>
        <dbReference type="Pfam" id="PF21760"/>
    </source>
</evidence>
<dbReference type="PANTHER" id="PTHR30081">
    <property type="entry name" value="PROTEIN-EXPORT MEMBRANE PROTEIN SEC"/>
    <property type="match status" value="1"/>
</dbReference>
<dbReference type="Pfam" id="PF21760">
    <property type="entry name" value="SecD_1st"/>
    <property type="match status" value="1"/>
</dbReference>
<organism evidence="14 15">
    <name type="scientific">Cellulomonas uda</name>
    <dbReference type="NCBI Taxonomy" id="1714"/>
    <lineage>
        <taxon>Bacteria</taxon>
        <taxon>Bacillati</taxon>
        <taxon>Actinomycetota</taxon>
        <taxon>Actinomycetes</taxon>
        <taxon>Micrococcales</taxon>
        <taxon>Cellulomonadaceae</taxon>
        <taxon>Cellulomonas</taxon>
    </lineage>
</organism>
<comment type="similarity">
    <text evidence="9">Belongs to the SecD/SecF family. SecD subfamily.</text>
</comment>
<keyword evidence="4 9" id="KW-0812">Transmembrane</keyword>
<dbReference type="Gene3D" id="1.20.1640.10">
    <property type="entry name" value="Multidrug efflux transporter AcrB transmembrane domain"/>
    <property type="match status" value="1"/>
</dbReference>
<evidence type="ECO:0000256" key="5">
    <source>
        <dbReference type="ARBA" id="ARBA00022927"/>
    </source>
</evidence>
<keyword evidence="2 9" id="KW-0813">Transport</keyword>
<evidence type="ECO:0000256" key="7">
    <source>
        <dbReference type="ARBA" id="ARBA00023010"/>
    </source>
</evidence>
<gene>
    <name evidence="9 14" type="primary">secD</name>
    <name evidence="14" type="ORF">CUD01_09950</name>
</gene>
<feature type="transmembrane region" description="Helical" evidence="9">
    <location>
        <begin position="408"/>
        <end position="425"/>
    </location>
</feature>
<evidence type="ECO:0000256" key="10">
    <source>
        <dbReference type="SAM" id="MobiDB-lite"/>
    </source>
</evidence>
<evidence type="ECO:0000256" key="3">
    <source>
        <dbReference type="ARBA" id="ARBA00022475"/>
    </source>
</evidence>
<dbReference type="InterPro" id="IPR055344">
    <property type="entry name" value="SecD_SecF_C_bact"/>
</dbReference>
<feature type="region of interest" description="Disordered" evidence="10">
    <location>
        <begin position="137"/>
        <end position="223"/>
    </location>
</feature>
<comment type="subcellular location">
    <subcellularLocation>
        <location evidence="1 9">Cell membrane</location>
        <topology evidence="1 9">Multi-pass membrane protein</topology>
    </subcellularLocation>
</comment>
<dbReference type="InterPro" id="IPR022813">
    <property type="entry name" value="SecD/SecF_arch_bac"/>
</dbReference>
<dbReference type="Pfam" id="PF02355">
    <property type="entry name" value="SecD_SecF_C"/>
    <property type="match status" value="1"/>
</dbReference>
<dbReference type="HAMAP" id="MF_01463_B">
    <property type="entry name" value="SecD_B"/>
    <property type="match status" value="1"/>
</dbReference>
<feature type="compositionally biased region" description="Low complexity" evidence="10">
    <location>
        <begin position="204"/>
        <end position="223"/>
    </location>
</feature>
<feature type="compositionally biased region" description="Low complexity" evidence="10">
    <location>
        <begin position="169"/>
        <end position="180"/>
    </location>
</feature>
<feature type="transmembrane region" description="Helical" evidence="9">
    <location>
        <begin position="432"/>
        <end position="454"/>
    </location>
</feature>
<keyword evidence="8 9" id="KW-0472">Membrane</keyword>
<dbReference type="SUPFAM" id="SSF82866">
    <property type="entry name" value="Multidrug efflux transporter AcrB transmembrane domain"/>
    <property type="match status" value="1"/>
</dbReference>
<comment type="caution">
    <text evidence="14">The sequence shown here is derived from an EMBL/GenBank/DDBJ whole genome shotgun (WGS) entry which is preliminary data.</text>
</comment>
<dbReference type="GO" id="GO:0005886">
    <property type="term" value="C:plasma membrane"/>
    <property type="evidence" value="ECO:0007669"/>
    <property type="project" value="UniProtKB-SubCell"/>
</dbReference>
<dbReference type="Gene3D" id="3.30.70.3220">
    <property type="match status" value="1"/>
</dbReference>
<evidence type="ECO:0000256" key="4">
    <source>
        <dbReference type="ARBA" id="ARBA00022692"/>
    </source>
</evidence>
<dbReference type="InterPro" id="IPR048634">
    <property type="entry name" value="SecD_SecF_C"/>
</dbReference>
<feature type="domain" description="Protein export membrane protein SecD/SecF C-terminal" evidence="11">
    <location>
        <begin position="387"/>
        <end position="562"/>
    </location>
</feature>
<dbReference type="NCBIfam" id="TIGR01129">
    <property type="entry name" value="secD"/>
    <property type="match status" value="1"/>
</dbReference>
<feature type="compositionally biased region" description="Low complexity" evidence="10">
    <location>
        <begin position="639"/>
        <end position="653"/>
    </location>
</feature>
<dbReference type="GO" id="GO:0006605">
    <property type="term" value="P:protein targeting"/>
    <property type="evidence" value="ECO:0007669"/>
    <property type="project" value="UniProtKB-UniRule"/>
</dbReference>
<comment type="function">
    <text evidence="9">Part of the Sec protein translocase complex. Interacts with the SecYEG preprotein conducting channel. SecDF uses the proton motive force (PMF) to complete protein translocation after the ATP-dependent function of SecA.</text>
</comment>
<dbReference type="NCBIfam" id="TIGR00916">
    <property type="entry name" value="2A0604s01"/>
    <property type="match status" value="1"/>
</dbReference>
<evidence type="ECO:0000256" key="1">
    <source>
        <dbReference type="ARBA" id="ARBA00004651"/>
    </source>
</evidence>
<feature type="region of interest" description="Disordered" evidence="10">
    <location>
        <begin position="594"/>
        <end position="669"/>
    </location>
</feature>
<dbReference type="InterPro" id="IPR054384">
    <property type="entry name" value="SecDF_P1_head"/>
</dbReference>
<keyword evidence="3 9" id="KW-1003">Cell membrane</keyword>
<feature type="transmembrane region" description="Helical" evidence="9">
    <location>
        <begin position="12"/>
        <end position="32"/>
    </location>
</feature>
<feature type="compositionally biased region" description="Low complexity" evidence="10">
    <location>
        <begin position="660"/>
        <end position="669"/>
    </location>
</feature>
<proteinExistence type="inferred from homology"/>
<dbReference type="Proteomes" id="UP000315842">
    <property type="component" value="Unassembled WGS sequence"/>
</dbReference>
<feature type="transmembrane region" description="Helical" evidence="9">
    <location>
        <begin position="460"/>
        <end position="483"/>
    </location>
</feature>
<evidence type="ECO:0000256" key="6">
    <source>
        <dbReference type="ARBA" id="ARBA00022989"/>
    </source>
</evidence>
<keyword evidence="15" id="KW-1185">Reference proteome</keyword>
<dbReference type="GO" id="GO:0015450">
    <property type="term" value="F:protein-transporting ATPase activity"/>
    <property type="evidence" value="ECO:0007669"/>
    <property type="project" value="InterPro"/>
</dbReference>
<dbReference type="Gene3D" id="3.30.1360.200">
    <property type="match status" value="1"/>
</dbReference>
<evidence type="ECO:0000256" key="2">
    <source>
        <dbReference type="ARBA" id="ARBA00022448"/>
    </source>
</evidence>
<accession>A0A4Y3K7N3</accession>
<keyword evidence="7 9" id="KW-0811">Translocation</keyword>
<dbReference type="AlphaFoldDB" id="A0A4Y3K7N3"/>
<dbReference type="PANTHER" id="PTHR30081:SF1">
    <property type="entry name" value="PROTEIN TRANSLOCASE SUBUNIT SECD"/>
    <property type="match status" value="1"/>
</dbReference>
<evidence type="ECO:0000313" key="15">
    <source>
        <dbReference type="Proteomes" id="UP000315842"/>
    </source>
</evidence>
<evidence type="ECO:0000313" key="14">
    <source>
        <dbReference type="EMBL" id="GEA80551.1"/>
    </source>
</evidence>
<evidence type="ECO:0000256" key="8">
    <source>
        <dbReference type="ARBA" id="ARBA00023136"/>
    </source>
</evidence>
<keyword evidence="5 9" id="KW-0653">Protein transport</keyword>
<feature type="compositionally biased region" description="Polar residues" evidence="10">
    <location>
        <begin position="193"/>
        <end position="203"/>
    </location>
</feature>
<dbReference type="GO" id="GO:0065002">
    <property type="term" value="P:intracellular protein transmembrane transport"/>
    <property type="evidence" value="ECO:0007669"/>
    <property type="project" value="UniProtKB-UniRule"/>
</dbReference>
<dbReference type="GO" id="GO:0043952">
    <property type="term" value="P:protein transport by the Sec complex"/>
    <property type="evidence" value="ECO:0007669"/>
    <property type="project" value="UniProtKB-UniRule"/>
</dbReference>
<reference evidence="14 15" key="1">
    <citation type="submission" date="2019-06" db="EMBL/GenBank/DDBJ databases">
        <title>Whole genome shotgun sequence of Cellulomonas uda NBRC 3747.</title>
        <authorList>
            <person name="Hosoyama A."/>
            <person name="Uohara A."/>
            <person name="Ohji S."/>
            <person name="Ichikawa N."/>
        </authorList>
    </citation>
    <scope>NUCLEOTIDE SEQUENCE [LARGE SCALE GENOMIC DNA]</scope>
    <source>
        <strain evidence="14 15">NBRC 3747</strain>
    </source>
</reference>
<evidence type="ECO:0000259" key="11">
    <source>
        <dbReference type="Pfam" id="PF02355"/>
    </source>
</evidence>
<dbReference type="InterPro" id="IPR005791">
    <property type="entry name" value="SecD"/>
</dbReference>
<protein>
    <recommendedName>
        <fullName evidence="9">Protein translocase subunit SecD</fullName>
    </recommendedName>
</protein>
<dbReference type="InterPro" id="IPR048631">
    <property type="entry name" value="SecD_1st"/>
</dbReference>
<evidence type="ECO:0000259" key="13">
    <source>
        <dbReference type="Pfam" id="PF22599"/>
    </source>
</evidence>
<sequence length="669" mass="69688">MAPPTRRRRPVRTLITLVVLMLLPFIAVFIGTKTSDATWTPKLALDLEGGTQIILTPVTTDGRQPTSEDITQAINVIRQRVDGSGVAEAEISSQGGNNIVVAIPGKASEETIAAVSRSSHMEFRPVLVEDYAITAQPSADPSVDPSAGPSADPSAEPTSAPTAGESAEPSPTQSSDTTADATDDESAPATAEPTEQPTAQPSDAASQEPSPAATAPSEPTSASDKAYWVTDEVQAQFDALDCTDPANLAGGVSGDPDKAFVACGVDSDGNSSMLKYILGPVEIDGSEISSAGSGLETLANGAIGSRWIVNMEFTSKGAKEFSDVTTRLASLTTPQNQFAMVLDGLVISAPSVDKTIPNGKAQISGSFNQTTAASLANRLSFGSLPLNFEVQSEQQISATLGTEQLQKGLLAGVIGLLLVVVYSLIQYRALGLLTVASLIVAATLTFGVIALLSWTQGYRLSLPGVAGLIVAIGITADSFIVYFERIRDELREGRTLGAAVERGWARARRTILASDAVNLIAAIVLYFLAVGGVRGFAFTLGLTTVIDVIVVFLFTHPVMELIAKTRFFNEGHAASGLDPRRLGVPGTRYVGRGKVAMGRREDTEPGEGSLAAEVRTPVASGVGGRGDGLTIAQRKAAERAAQQRLAQDPVADAPTDDATGDAPAEGSER</sequence>
<comment type="subunit">
    <text evidence="9">Forms a complex with SecF. Part of the essential Sec protein translocation apparatus which comprises SecA, SecYEG and auxiliary proteins SecDF. Other proteins may also be involved.</text>
</comment>
<dbReference type="Pfam" id="PF22599">
    <property type="entry name" value="SecDF_P1_head"/>
    <property type="match status" value="1"/>
</dbReference>
<feature type="transmembrane region" description="Helical" evidence="9">
    <location>
        <begin position="511"/>
        <end position="529"/>
    </location>
</feature>